<dbReference type="Gene3D" id="2.60.40.10">
    <property type="entry name" value="Immunoglobulins"/>
    <property type="match status" value="1"/>
</dbReference>
<protein>
    <submittedName>
        <fullName evidence="2">Uncharacterized protein</fullName>
    </submittedName>
</protein>
<dbReference type="EMBL" id="JAWDJR010000001">
    <property type="protein sequence ID" value="KAK9981719.1"/>
    <property type="molecule type" value="Genomic_DNA"/>
</dbReference>
<accession>A0AAW2B9R5</accession>
<keyword evidence="1" id="KW-0732">Signal</keyword>
<gene>
    <name evidence="2" type="ORF">ABG768_001243</name>
</gene>
<evidence type="ECO:0000313" key="3">
    <source>
        <dbReference type="Proteomes" id="UP001479290"/>
    </source>
</evidence>
<sequence>MKILLIFFTFYLISGAARCFSVTGYSGGSLLVDSQKFWYSHFTMYIAKIPEWRTIINDTKHDKWINEGRFTLFRNSDGNLMIFIRELNQHDAGRYAIEALHNWRIYMTLKVEE</sequence>
<organism evidence="2 3">
    <name type="scientific">Culter alburnus</name>
    <name type="common">Topmouth culter</name>
    <dbReference type="NCBI Taxonomy" id="194366"/>
    <lineage>
        <taxon>Eukaryota</taxon>
        <taxon>Metazoa</taxon>
        <taxon>Chordata</taxon>
        <taxon>Craniata</taxon>
        <taxon>Vertebrata</taxon>
        <taxon>Euteleostomi</taxon>
        <taxon>Actinopterygii</taxon>
        <taxon>Neopterygii</taxon>
        <taxon>Teleostei</taxon>
        <taxon>Ostariophysi</taxon>
        <taxon>Cypriniformes</taxon>
        <taxon>Xenocyprididae</taxon>
        <taxon>Xenocypridinae</taxon>
        <taxon>Culter</taxon>
    </lineage>
</organism>
<feature type="non-terminal residue" evidence="2">
    <location>
        <position position="113"/>
    </location>
</feature>
<feature type="signal peptide" evidence="1">
    <location>
        <begin position="1"/>
        <end position="19"/>
    </location>
</feature>
<evidence type="ECO:0000256" key="1">
    <source>
        <dbReference type="SAM" id="SignalP"/>
    </source>
</evidence>
<dbReference type="InterPro" id="IPR013783">
    <property type="entry name" value="Ig-like_fold"/>
</dbReference>
<evidence type="ECO:0000313" key="2">
    <source>
        <dbReference type="EMBL" id="KAK9981719.1"/>
    </source>
</evidence>
<proteinExistence type="predicted"/>
<comment type="caution">
    <text evidence="2">The sequence shown here is derived from an EMBL/GenBank/DDBJ whole genome shotgun (WGS) entry which is preliminary data.</text>
</comment>
<feature type="chain" id="PRO_5043643411" evidence="1">
    <location>
        <begin position="20"/>
        <end position="113"/>
    </location>
</feature>
<reference evidence="2 3" key="1">
    <citation type="submission" date="2024-05" db="EMBL/GenBank/DDBJ databases">
        <title>A high-quality chromosomal-level genome assembly of Topmouth culter (Culter alburnus).</title>
        <authorList>
            <person name="Zhao H."/>
        </authorList>
    </citation>
    <scope>NUCLEOTIDE SEQUENCE [LARGE SCALE GENOMIC DNA]</scope>
    <source>
        <strain evidence="2">CATC2023</strain>
        <tissue evidence="2">Muscle</tissue>
    </source>
</reference>
<dbReference type="SUPFAM" id="SSF48726">
    <property type="entry name" value="Immunoglobulin"/>
    <property type="match status" value="1"/>
</dbReference>
<dbReference type="InterPro" id="IPR036179">
    <property type="entry name" value="Ig-like_dom_sf"/>
</dbReference>
<keyword evidence="3" id="KW-1185">Reference proteome</keyword>
<dbReference type="AlphaFoldDB" id="A0AAW2B9R5"/>
<name>A0AAW2B9R5_CULAL</name>
<dbReference type="Proteomes" id="UP001479290">
    <property type="component" value="Unassembled WGS sequence"/>
</dbReference>